<accession>A0A7X3LR94</accession>
<dbReference type="EMBL" id="WUMV01000001">
    <property type="protein sequence ID" value="MXN63638.1"/>
    <property type="molecule type" value="Genomic_DNA"/>
</dbReference>
<evidence type="ECO:0000313" key="3">
    <source>
        <dbReference type="Proteomes" id="UP000433101"/>
    </source>
</evidence>
<organism evidence="2 3">
    <name type="scientific">Stappia sediminis</name>
    <dbReference type="NCBI Taxonomy" id="2692190"/>
    <lineage>
        <taxon>Bacteria</taxon>
        <taxon>Pseudomonadati</taxon>
        <taxon>Pseudomonadota</taxon>
        <taxon>Alphaproteobacteria</taxon>
        <taxon>Hyphomicrobiales</taxon>
        <taxon>Stappiaceae</taxon>
        <taxon>Stappia</taxon>
    </lineage>
</organism>
<comment type="caution">
    <text evidence="2">The sequence shown here is derived from an EMBL/GenBank/DDBJ whole genome shotgun (WGS) entry which is preliminary data.</text>
</comment>
<gene>
    <name evidence="2" type="ORF">GR183_01875</name>
</gene>
<sequence>MRFLGTIMGLAGREIRERRDWFAASLFLYAVLSFLALATAAALLVALGILVARYYGPLVGSLSVAGLCILFSITLLIGWKIAAKRHAERMRRRRSALFDPAIASLAISALPLGRSAGAGKTLLLAAGMFALGFLLASRGGSNDGEGGK</sequence>
<dbReference type="AlphaFoldDB" id="A0A7X3LR94"/>
<name>A0A7X3LR94_9HYPH</name>
<reference evidence="2 3" key="1">
    <citation type="submission" date="2019-12" db="EMBL/GenBank/DDBJ databases">
        <authorList>
            <person name="Li M."/>
        </authorList>
    </citation>
    <scope>NUCLEOTIDE SEQUENCE [LARGE SCALE GENOMIC DNA]</scope>
    <source>
        <strain evidence="2 3">GBMRC 2046</strain>
    </source>
</reference>
<feature type="transmembrane region" description="Helical" evidence="1">
    <location>
        <begin position="21"/>
        <end position="52"/>
    </location>
</feature>
<keyword evidence="1" id="KW-0812">Transmembrane</keyword>
<protein>
    <recommendedName>
        <fullName evidence="4">Holin-X, holin superfamily III</fullName>
    </recommendedName>
</protein>
<keyword evidence="1" id="KW-0472">Membrane</keyword>
<keyword evidence="3" id="KW-1185">Reference proteome</keyword>
<evidence type="ECO:0000313" key="2">
    <source>
        <dbReference type="EMBL" id="MXN63638.1"/>
    </source>
</evidence>
<keyword evidence="1" id="KW-1133">Transmembrane helix</keyword>
<proteinExistence type="predicted"/>
<evidence type="ECO:0000256" key="1">
    <source>
        <dbReference type="SAM" id="Phobius"/>
    </source>
</evidence>
<feature type="transmembrane region" description="Helical" evidence="1">
    <location>
        <begin position="58"/>
        <end position="83"/>
    </location>
</feature>
<dbReference type="Proteomes" id="UP000433101">
    <property type="component" value="Unassembled WGS sequence"/>
</dbReference>
<evidence type="ECO:0008006" key="4">
    <source>
        <dbReference type="Google" id="ProtNLM"/>
    </source>
</evidence>